<dbReference type="Pfam" id="PF08423">
    <property type="entry name" value="Rad51"/>
    <property type="match status" value="1"/>
</dbReference>
<keyword evidence="3" id="KW-0227">DNA damage</keyword>
<evidence type="ECO:0000259" key="8">
    <source>
        <dbReference type="PROSITE" id="PS50162"/>
    </source>
</evidence>
<dbReference type="Gene3D" id="3.40.50.300">
    <property type="entry name" value="P-loop containing nucleotide triphosphate hydrolases"/>
    <property type="match status" value="1"/>
</dbReference>
<keyword evidence="10" id="KW-1185">Reference proteome</keyword>
<evidence type="ECO:0000256" key="7">
    <source>
        <dbReference type="ARBA" id="ARBA00040674"/>
    </source>
</evidence>
<dbReference type="GO" id="GO:0000400">
    <property type="term" value="F:four-way junction DNA binding"/>
    <property type="evidence" value="ECO:0007669"/>
    <property type="project" value="TreeGrafter"/>
</dbReference>
<dbReference type="GO" id="GO:0005657">
    <property type="term" value="C:replication fork"/>
    <property type="evidence" value="ECO:0007669"/>
    <property type="project" value="TreeGrafter"/>
</dbReference>
<dbReference type="GO" id="GO:0005524">
    <property type="term" value="F:ATP binding"/>
    <property type="evidence" value="ECO:0007669"/>
    <property type="project" value="UniProtKB-KW"/>
</dbReference>
<dbReference type="InterPro" id="IPR020588">
    <property type="entry name" value="RecA_ATP-bd"/>
</dbReference>
<evidence type="ECO:0000313" key="9">
    <source>
        <dbReference type="EMBL" id="KAJ1531595.1"/>
    </source>
</evidence>
<evidence type="ECO:0000256" key="6">
    <source>
        <dbReference type="ARBA" id="ARBA00023242"/>
    </source>
</evidence>
<evidence type="ECO:0000256" key="3">
    <source>
        <dbReference type="ARBA" id="ARBA00022763"/>
    </source>
</evidence>
<keyword evidence="6" id="KW-0539">Nucleus</keyword>
<evidence type="ECO:0000313" key="10">
    <source>
        <dbReference type="Proteomes" id="UP001075354"/>
    </source>
</evidence>
<organism evidence="9 10">
    <name type="scientific">Megalurothrips usitatus</name>
    <name type="common">bean blossom thrips</name>
    <dbReference type="NCBI Taxonomy" id="439358"/>
    <lineage>
        <taxon>Eukaryota</taxon>
        <taxon>Metazoa</taxon>
        <taxon>Ecdysozoa</taxon>
        <taxon>Arthropoda</taxon>
        <taxon>Hexapoda</taxon>
        <taxon>Insecta</taxon>
        <taxon>Pterygota</taxon>
        <taxon>Neoptera</taxon>
        <taxon>Paraneoptera</taxon>
        <taxon>Thysanoptera</taxon>
        <taxon>Terebrantia</taxon>
        <taxon>Thripoidea</taxon>
        <taxon>Thripidae</taxon>
        <taxon>Megalurothrips</taxon>
    </lineage>
</organism>
<evidence type="ECO:0000256" key="5">
    <source>
        <dbReference type="ARBA" id="ARBA00023204"/>
    </source>
</evidence>
<dbReference type="GO" id="GO:0033063">
    <property type="term" value="C:Rad51B-Rad51C-Rad51D-XRCC2 complex"/>
    <property type="evidence" value="ECO:0007669"/>
    <property type="project" value="TreeGrafter"/>
</dbReference>
<gene>
    <name evidence="9" type="ORF">ONE63_000267</name>
</gene>
<dbReference type="GO" id="GO:0140664">
    <property type="term" value="F:ATP-dependent DNA damage sensor activity"/>
    <property type="evidence" value="ECO:0007669"/>
    <property type="project" value="InterPro"/>
</dbReference>
<reference evidence="9" key="1">
    <citation type="submission" date="2022-12" db="EMBL/GenBank/DDBJ databases">
        <title>Chromosome-level genome assembly of the bean flower thrips Megalurothrips usitatus.</title>
        <authorList>
            <person name="Ma L."/>
            <person name="Liu Q."/>
            <person name="Li H."/>
            <person name="Cai W."/>
        </authorList>
    </citation>
    <scope>NUCLEOTIDE SEQUENCE</scope>
    <source>
        <strain evidence="9">Cailab_2022a</strain>
    </source>
</reference>
<dbReference type="PANTHER" id="PTHR46239:SF1">
    <property type="entry name" value="DNA REPAIR PROTEIN RAD51 HOMOLOG 3"/>
    <property type="match status" value="1"/>
</dbReference>
<dbReference type="InterPro" id="IPR027417">
    <property type="entry name" value="P-loop_NTPase"/>
</dbReference>
<dbReference type="GO" id="GO:0007131">
    <property type="term" value="P:reciprocal meiotic recombination"/>
    <property type="evidence" value="ECO:0007669"/>
    <property type="project" value="TreeGrafter"/>
</dbReference>
<accession>A0AAV7XXX0</accession>
<protein>
    <recommendedName>
        <fullName evidence="7">DNA repair protein RAD51 homolog 3</fullName>
    </recommendedName>
</protein>
<dbReference type="GO" id="GO:0008821">
    <property type="term" value="F:crossover junction DNA endonuclease activity"/>
    <property type="evidence" value="ECO:0007669"/>
    <property type="project" value="TreeGrafter"/>
</dbReference>
<evidence type="ECO:0000256" key="2">
    <source>
        <dbReference type="ARBA" id="ARBA00022741"/>
    </source>
</evidence>
<keyword evidence="5" id="KW-0234">DNA repair</keyword>
<dbReference type="Proteomes" id="UP001075354">
    <property type="component" value="Chromosome 1"/>
</dbReference>
<dbReference type="CDD" id="cd19492">
    <property type="entry name" value="Rad51C"/>
    <property type="match status" value="1"/>
</dbReference>
<proteinExistence type="predicted"/>
<dbReference type="InterPro" id="IPR013632">
    <property type="entry name" value="Rad51_C"/>
</dbReference>
<dbReference type="GO" id="GO:0000707">
    <property type="term" value="P:meiotic DNA recombinase assembly"/>
    <property type="evidence" value="ECO:0007669"/>
    <property type="project" value="TreeGrafter"/>
</dbReference>
<dbReference type="PANTHER" id="PTHR46239">
    <property type="entry name" value="DNA REPAIR PROTEIN RAD51 HOMOLOG 3 RAD51C"/>
    <property type="match status" value="1"/>
</dbReference>
<evidence type="ECO:0000256" key="4">
    <source>
        <dbReference type="ARBA" id="ARBA00022840"/>
    </source>
</evidence>
<dbReference type="PROSITE" id="PS50162">
    <property type="entry name" value="RECA_2"/>
    <property type="match status" value="1"/>
</dbReference>
<dbReference type="SMART" id="SM00382">
    <property type="entry name" value="AAA"/>
    <property type="match status" value="1"/>
</dbReference>
<sequence>MFRPLSTVSLPTTAQVLLKENGFLYCEDVVSHRGVVPEARNILHKWDLHSDGCWQALTAPPLTSQSLDLWQVECTIPRIVTWSKNIDSMLGGGVALQTITELCGAPGSGKTQLSLQICVDVQIPECFGGIGGEAVFIDTSSNFCPRRVREMADSCSNHCQILSESLDSDQRKHSKHFTSNSIMNGIHVVSIHGITQLIAAVKLLPQALEQHSKIKLIVIDSLAFPFNCGESCNTLNRTSYVYRILSDLQTLAVKKCLAVVVTNQLTTRIVKSINTKSELSPALGESMGHRVNCRLLLGRIPGGDVAAILLKGNNQSSSSAKFKITKAGIRDC</sequence>
<evidence type="ECO:0000256" key="1">
    <source>
        <dbReference type="ARBA" id="ARBA00004123"/>
    </source>
</evidence>
<dbReference type="SUPFAM" id="SSF52540">
    <property type="entry name" value="P-loop containing nucleoside triphosphate hydrolases"/>
    <property type="match status" value="1"/>
</dbReference>
<keyword evidence="2" id="KW-0547">Nucleotide-binding</keyword>
<dbReference type="InterPro" id="IPR052093">
    <property type="entry name" value="HR_Repair_Mediator"/>
</dbReference>
<dbReference type="AlphaFoldDB" id="A0AAV7XXX0"/>
<dbReference type="EMBL" id="JAPTSV010000001">
    <property type="protein sequence ID" value="KAJ1531595.1"/>
    <property type="molecule type" value="Genomic_DNA"/>
</dbReference>
<comment type="caution">
    <text evidence="9">The sequence shown here is derived from an EMBL/GenBank/DDBJ whole genome shotgun (WGS) entry which is preliminary data.</text>
</comment>
<name>A0AAV7XXX0_9NEOP</name>
<comment type="subcellular location">
    <subcellularLocation>
        <location evidence="1">Nucleus</location>
    </subcellularLocation>
</comment>
<dbReference type="InterPro" id="IPR003593">
    <property type="entry name" value="AAA+_ATPase"/>
</dbReference>
<dbReference type="GO" id="GO:0033065">
    <property type="term" value="C:Rad51C-XRCC3 complex"/>
    <property type="evidence" value="ECO:0007669"/>
    <property type="project" value="TreeGrafter"/>
</dbReference>
<keyword evidence="4" id="KW-0067">ATP-binding</keyword>
<feature type="domain" description="RecA family profile 1" evidence="8">
    <location>
        <begin position="75"/>
        <end position="265"/>
    </location>
</feature>